<sequence length="1701" mass="183006">MFPAHDDAAGPRLALSDPTPNVPHRPLPFQAHRLALNPYGRDMVVAGREGLLVIDTTQPWRAPALKRDLREVLKPGCPQQSLQPYRAQTLRWPLGFKPPGTAPVVRSDVSGYYYRPPRPGGPSAEGGSVTPGDTDGDGEASHESANEDPRAPAARPRPSTIASHQYPRSVRFEPFSIPWQVSALAWHPKPSFNALVAMTWDHEWVVWSLDRPNLPRTSSAHLPFPQLITRAPAHARALTGLAWSPHQPTELMTHSMDTAMRLWDLRTRTDVPTTTLYQWKCPVTRAVYHPQIEHALVASYDTDIMVWDRRYTVGPIDKVEAHSHRVYSMAFDPRGRGELLTGSYDGIVRLWDCTAGRPVLCTTLRTGGRYSDFTYTPFGRGVAASGLHNGTYQIHLYHLDDAPSGLVTGSSRSSVDSHDSTNHLPLAAPAYTFTDLDGLGLRDLQWRAALSSTSVDLTTTPGPYHIAALDLENRLHCLAVPRGAVDAVSPATKAKAAELPDIPTMADLRLRKLTYSSPDYAQVSVRQLQVASQVRPASEQIGVVEWNRIPVAGPSRGLTRADSLAAPVAFDPTQPPPLTLSSSQTSLAGAGRGSRWSRESSDGSRSEAPLGGLLCDSGDAIAPPWSRSSPWDRPGYPRAIPAPHAASGPAGGPFHRPGSGPSPWLPSPPFRDHRNHWSEPASYRDRSAHLVPSHLSRAPLSRPRLGPAPHHRSTLSDASLRRLDHPDSADPTALTLAAQPPVVHDNEYYQRLLDNVVLENLPYPSNAVAFLQDLATVSQTYPGTIIHDVKAPRNTCQLQIPMPYDPAMTPHLWMDIQYHPERPTASPWYELKILGGLTTKETDEILYVVRRKVDAALRTERKSLRELVPFIFEAAEREYVTKFNLEEYAQKVQQAAAQTASTVSPDRPPPVAPALSPPGRPHPLRIPAASRRASMSSGAGTAAAGYAPLSRSLGTSAPRQFGLSKLRHSIVPPTGSDTDDDPGDSNGGPRPVPMSQFSRSLGPHPLAVRRRPPRPRVRQDAREAQFALYNASLLAEAGSSPARPRDGLLNPRDVQFSVPPARQRSPGGSTASPSPSSSVSSRDSLYNRSHGWQKVVDRHAEASYGSAPTPVPLPGLGRSTSRSVFGGGRPPHGTSIPAAAPTTLPFDAATNSNPSVPDYPDETEDYYRSPGWLPSESNSGPYGGRLPSETEGEPYMTRLRGAAALSTPGGGASDDFDGEFDDEDEYDVFDEGIEDDDLDGHGTGYFSEGGDDDDDDDDLSDGAPDDGLGGPQALGKGDPVPPRTMGHLIMRPRASHSRNVPFPRLCGGTFNSANQLVCFFATIYTRENVSDTLLSPATAPGGPLTRPVVAPLHSSTNAERLAASSTGTESGATPNIADLIAGDISTPGRNAPFRSTPTGGPLGTPQASATLQANQLRFLRFHMNLEHFRSYDLLEEFKTRSQFSFTLYHRSRGPADDTGYIRPLTAGKTTAVANAALTRPSVRILSSEDEDESDSSGNGSVTAKLAKAKATAGSTRLGVSQTVDARRAPAAAKRSTDGTTTVPGSTRPRRLSAADRPGSAVTSSNPSRASLGVTSPSIRSLKSLTSDQALQASGASAAVTDYDDDFSHDGDDSYDEAALIPALEVDDDGGQLAGEEEEDEENDFLTLPSLFVRNKPMRPSPDPVDVDPFFPPVPLTAGHTPSAVPGASLGNYVYLVRAPAV</sequence>
<feature type="region of interest" description="Disordered" evidence="2">
    <location>
        <begin position="1483"/>
        <end position="1502"/>
    </location>
</feature>
<dbReference type="InterPro" id="IPR001680">
    <property type="entry name" value="WD40_rpt"/>
</dbReference>
<feature type="compositionally biased region" description="Basic residues" evidence="2">
    <location>
        <begin position="1007"/>
        <end position="1016"/>
    </location>
</feature>
<name>A0A9W8DLY9_9FUNG</name>
<feature type="region of interest" description="Disordered" evidence="2">
    <location>
        <begin position="1038"/>
        <end position="1086"/>
    </location>
</feature>
<dbReference type="SMART" id="SM00320">
    <property type="entry name" value="WD40"/>
    <property type="match status" value="3"/>
</dbReference>
<dbReference type="GO" id="GO:0034198">
    <property type="term" value="P:cellular response to amino acid starvation"/>
    <property type="evidence" value="ECO:0007669"/>
    <property type="project" value="TreeGrafter"/>
</dbReference>
<comment type="caution">
    <text evidence="3">The sequence shown here is derived from an EMBL/GenBank/DDBJ whole genome shotgun (WGS) entry which is preliminary data.</text>
</comment>
<keyword evidence="1" id="KW-0853">WD repeat</keyword>
<feature type="region of interest" description="Disordered" evidence="2">
    <location>
        <begin position="1510"/>
        <end position="1574"/>
    </location>
</feature>
<feature type="region of interest" description="Disordered" evidence="2">
    <location>
        <begin position="964"/>
        <end position="1020"/>
    </location>
</feature>
<feature type="compositionally biased region" description="Pro residues" evidence="2">
    <location>
        <begin position="906"/>
        <end position="921"/>
    </location>
</feature>
<feature type="region of interest" description="Disordered" evidence="2">
    <location>
        <begin position="1104"/>
        <end position="1192"/>
    </location>
</feature>
<feature type="compositionally biased region" description="Basic and acidic residues" evidence="2">
    <location>
        <begin position="596"/>
        <end position="605"/>
    </location>
</feature>
<feature type="compositionally biased region" description="Polar residues" evidence="2">
    <location>
        <begin position="1355"/>
        <end position="1373"/>
    </location>
</feature>
<dbReference type="PANTHER" id="PTHR46170">
    <property type="entry name" value="GATOR COMPLEX PROTEIN WDR59"/>
    <property type="match status" value="1"/>
</dbReference>
<evidence type="ECO:0008006" key="5">
    <source>
        <dbReference type="Google" id="ProtNLM"/>
    </source>
</evidence>
<feature type="region of interest" description="Disordered" evidence="2">
    <location>
        <begin position="113"/>
        <end position="165"/>
    </location>
</feature>
<gene>
    <name evidence="3" type="ORF">IWQ60_011766</name>
</gene>
<dbReference type="InterPro" id="IPR049567">
    <property type="entry name" value="WDR59-like"/>
</dbReference>
<feature type="region of interest" description="Disordered" evidence="2">
    <location>
        <begin position="1"/>
        <end position="25"/>
    </location>
</feature>
<feature type="compositionally biased region" description="Low complexity" evidence="2">
    <location>
        <begin position="896"/>
        <end position="905"/>
    </location>
</feature>
<reference evidence="3" key="1">
    <citation type="submission" date="2022-07" db="EMBL/GenBank/DDBJ databases">
        <title>Phylogenomic reconstructions and comparative analyses of Kickxellomycotina fungi.</title>
        <authorList>
            <person name="Reynolds N.K."/>
            <person name="Stajich J.E."/>
            <person name="Barry K."/>
            <person name="Grigoriev I.V."/>
            <person name="Crous P."/>
            <person name="Smith M.E."/>
        </authorList>
    </citation>
    <scope>NUCLEOTIDE SEQUENCE</scope>
    <source>
        <strain evidence="3">RSA 861</strain>
    </source>
</reference>
<dbReference type="OrthoDB" id="311712at2759"/>
<dbReference type="EMBL" id="JANBPT010001422">
    <property type="protein sequence ID" value="KAJ1907984.1"/>
    <property type="molecule type" value="Genomic_DNA"/>
</dbReference>
<evidence type="ECO:0000313" key="3">
    <source>
        <dbReference type="EMBL" id="KAJ1907984.1"/>
    </source>
</evidence>
<dbReference type="GO" id="GO:0005774">
    <property type="term" value="C:vacuolar membrane"/>
    <property type="evidence" value="ECO:0007669"/>
    <property type="project" value="TreeGrafter"/>
</dbReference>
<dbReference type="InterPro" id="IPR036322">
    <property type="entry name" value="WD40_repeat_dom_sf"/>
</dbReference>
<feature type="compositionally biased region" description="Low complexity" evidence="2">
    <location>
        <begin position="623"/>
        <end position="634"/>
    </location>
</feature>
<accession>A0A9W8DLY9</accession>
<evidence type="ECO:0000256" key="2">
    <source>
        <dbReference type="SAM" id="MobiDB-lite"/>
    </source>
</evidence>
<feature type="compositionally biased region" description="Polar residues" evidence="2">
    <location>
        <begin position="1513"/>
        <end position="1523"/>
    </location>
</feature>
<feature type="region of interest" description="Disordered" evidence="2">
    <location>
        <begin position="568"/>
        <end position="678"/>
    </location>
</feature>
<proteinExistence type="predicted"/>
<feature type="compositionally biased region" description="Acidic residues" evidence="2">
    <location>
        <begin position="1249"/>
        <end position="1264"/>
    </location>
</feature>
<evidence type="ECO:0000256" key="1">
    <source>
        <dbReference type="PROSITE-ProRule" id="PRU00221"/>
    </source>
</evidence>
<dbReference type="PROSITE" id="PS50082">
    <property type="entry name" value="WD_REPEATS_2"/>
    <property type="match status" value="2"/>
</dbReference>
<dbReference type="Gene3D" id="2.130.10.10">
    <property type="entry name" value="YVTN repeat-like/Quinoprotein amine dehydrogenase"/>
    <property type="match status" value="1"/>
</dbReference>
<feature type="compositionally biased region" description="Polar residues" evidence="2">
    <location>
        <begin position="1560"/>
        <end position="1574"/>
    </location>
</feature>
<feature type="repeat" description="WD" evidence="1">
    <location>
        <begin position="319"/>
        <end position="352"/>
    </location>
</feature>
<feature type="region of interest" description="Disordered" evidence="2">
    <location>
        <begin position="1231"/>
        <end position="1284"/>
    </location>
</feature>
<dbReference type="PROSITE" id="PS50294">
    <property type="entry name" value="WD_REPEATS_REGION"/>
    <property type="match status" value="2"/>
</dbReference>
<dbReference type="SUPFAM" id="SSF50978">
    <property type="entry name" value="WD40 repeat-like"/>
    <property type="match status" value="1"/>
</dbReference>
<keyword evidence="4" id="KW-1185">Reference proteome</keyword>
<feature type="compositionally biased region" description="Basic and acidic residues" evidence="2">
    <location>
        <begin position="139"/>
        <end position="150"/>
    </location>
</feature>
<dbReference type="GO" id="GO:0035591">
    <property type="term" value="F:signaling adaptor activity"/>
    <property type="evidence" value="ECO:0007669"/>
    <property type="project" value="TreeGrafter"/>
</dbReference>
<dbReference type="InterPro" id="IPR015943">
    <property type="entry name" value="WD40/YVTN_repeat-like_dom_sf"/>
</dbReference>
<dbReference type="Proteomes" id="UP001150569">
    <property type="component" value="Unassembled WGS sequence"/>
</dbReference>
<feature type="compositionally biased region" description="Low complexity" evidence="2">
    <location>
        <begin position="1064"/>
        <end position="1086"/>
    </location>
</feature>
<feature type="region of interest" description="Disordered" evidence="2">
    <location>
        <begin position="697"/>
        <end position="727"/>
    </location>
</feature>
<dbReference type="GO" id="GO:0035859">
    <property type="term" value="C:Seh1-associated complex"/>
    <property type="evidence" value="ECO:0007669"/>
    <property type="project" value="TreeGrafter"/>
</dbReference>
<feature type="region of interest" description="Disordered" evidence="2">
    <location>
        <begin position="896"/>
        <end position="943"/>
    </location>
</feature>
<dbReference type="Pfam" id="PF00400">
    <property type="entry name" value="WD40"/>
    <property type="match status" value="1"/>
</dbReference>
<evidence type="ECO:0000313" key="4">
    <source>
        <dbReference type="Proteomes" id="UP001150569"/>
    </source>
</evidence>
<feature type="compositionally biased region" description="Low complexity" evidence="2">
    <location>
        <begin position="928"/>
        <end position="943"/>
    </location>
</feature>
<feature type="region of interest" description="Disordered" evidence="2">
    <location>
        <begin position="1355"/>
        <end position="1374"/>
    </location>
</feature>
<dbReference type="GO" id="GO:1904263">
    <property type="term" value="P:positive regulation of TORC1 signaling"/>
    <property type="evidence" value="ECO:0007669"/>
    <property type="project" value="TreeGrafter"/>
</dbReference>
<organism evidence="3 4">
    <name type="scientific">Tieghemiomyces parasiticus</name>
    <dbReference type="NCBI Taxonomy" id="78921"/>
    <lineage>
        <taxon>Eukaryota</taxon>
        <taxon>Fungi</taxon>
        <taxon>Fungi incertae sedis</taxon>
        <taxon>Zoopagomycota</taxon>
        <taxon>Kickxellomycotina</taxon>
        <taxon>Dimargaritomycetes</taxon>
        <taxon>Dimargaritales</taxon>
        <taxon>Dimargaritaceae</taxon>
        <taxon>Tieghemiomyces</taxon>
    </lineage>
</organism>
<dbReference type="PANTHER" id="PTHR46170:SF1">
    <property type="entry name" value="GATOR COMPLEX PROTEIN WDR59"/>
    <property type="match status" value="1"/>
</dbReference>
<feature type="repeat" description="WD" evidence="1">
    <location>
        <begin position="231"/>
        <end position="273"/>
    </location>
</feature>
<protein>
    <recommendedName>
        <fullName evidence="5">RWD domain-containing protein</fullName>
    </recommendedName>
</protein>
<feature type="non-terminal residue" evidence="3">
    <location>
        <position position="1701"/>
    </location>
</feature>